<organism evidence="5 6">
    <name type="scientific">Methanohalobium evestigatum (strain ATCC BAA-1072 / DSM 3721 / NBRC 107634 / OCM 161 / Z-7303)</name>
    <dbReference type="NCBI Taxonomy" id="644295"/>
    <lineage>
        <taxon>Archaea</taxon>
        <taxon>Methanobacteriati</taxon>
        <taxon>Methanobacteriota</taxon>
        <taxon>Stenosarchaea group</taxon>
        <taxon>Methanomicrobia</taxon>
        <taxon>Methanosarcinales</taxon>
        <taxon>Methanosarcinaceae</taxon>
        <taxon>Methanohalobium</taxon>
    </lineage>
</organism>
<keyword evidence="1" id="KW-0949">S-adenosyl-L-methionine</keyword>
<dbReference type="PANTHER" id="PTHR35092">
    <property type="entry name" value="CHLORINASE MJ1651"/>
    <property type="match status" value="1"/>
</dbReference>
<dbReference type="InterPro" id="IPR046470">
    <property type="entry name" value="SAM_HAT_C"/>
</dbReference>
<reference evidence="5 6" key="1">
    <citation type="submission" date="2010-06" db="EMBL/GenBank/DDBJ databases">
        <title>Complete sequence chromosome of Methanohalobium evestigatum Z-7303.</title>
        <authorList>
            <consortium name="US DOE Joint Genome Institute"/>
            <person name="Lucas S."/>
            <person name="Copeland A."/>
            <person name="Lapidus A."/>
            <person name="Cheng J.-F."/>
            <person name="Bruce D."/>
            <person name="Goodwin L."/>
            <person name="Pitluck S."/>
            <person name="Saunders E."/>
            <person name="Detter J.C."/>
            <person name="Han C."/>
            <person name="Tapia R."/>
            <person name="Land M."/>
            <person name="Hauser L."/>
            <person name="Kyrpides N."/>
            <person name="Mikhailova N."/>
            <person name="Sieprawska-Lupa M."/>
            <person name="Whitman W.B."/>
            <person name="Anderson I."/>
            <person name="Woyke T."/>
        </authorList>
    </citation>
    <scope>NUCLEOTIDE SEQUENCE [LARGE SCALE GENOMIC DNA]</scope>
    <source>
        <strain evidence="6">ATCC BAA-1072 / DSM 3721 / NBRC 107634 / OCM 161 / Z-7303</strain>
    </source>
</reference>
<dbReference type="InterPro" id="IPR023227">
    <property type="entry name" value="SAM_OH_AdoTrfase_C_sf"/>
</dbReference>
<dbReference type="GeneID" id="9347779"/>
<dbReference type="InterPro" id="IPR023228">
    <property type="entry name" value="SAM_OH_AdoTrfase_N_sf"/>
</dbReference>
<name>D7EAE6_METEZ</name>
<sequence length="261" mass="28541">MAVITLLTDFGSLYPAAMKGVILKINDSVDIVDITHSIPQADIYTGAFSLYSIVEYFPEGTVHIGVVDPGVGTERRPVAIRAGGHYFVGPDNGLMIPAARKIENNNFEVFDITNKSLTGSKISATFHGRDIFAPVGAHISNGLNIENVGHRIDDYIDLDFGKAKLQNDTVEGRIIYIDDFGNIITNIPAETIFKLAEFGTYLKIFNKTIPLLQSYGFVNEKELIALISSSGFFEVSVNKGNAANKLNVDVNDKINVQLLKN</sequence>
<dbReference type="HOGENOM" id="CLU_059734_1_1_2"/>
<feature type="domain" description="S-adenosyl-l-methionine hydroxide adenosyltransferase N-terminal" evidence="3">
    <location>
        <begin position="4"/>
        <end position="149"/>
    </location>
</feature>
<evidence type="ECO:0000259" key="3">
    <source>
        <dbReference type="Pfam" id="PF01887"/>
    </source>
</evidence>
<dbReference type="InterPro" id="IPR002747">
    <property type="entry name" value="SAM_OH_AdoTrfase"/>
</dbReference>
<dbReference type="AlphaFoldDB" id="D7EAE6"/>
<dbReference type="Pfam" id="PF01887">
    <property type="entry name" value="SAM_HAT_N"/>
    <property type="match status" value="1"/>
</dbReference>
<dbReference type="OrthoDB" id="372224at2157"/>
<keyword evidence="6" id="KW-1185">Reference proteome</keyword>
<dbReference type="PANTHER" id="PTHR35092:SF1">
    <property type="entry name" value="CHLORINASE MJ1651"/>
    <property type="match status" value="1"/>
</dbReference>
<evidence type="ECO:0000256" key="1">
    <source>
        <dbReference type="ARBA" id="ARBA00022691"/>
    </source>
</evidence>
<dbReference type="Proteomes" id="UP000000391">
    <property type="component" value="Chromosome"/>
</dbReference>
<accession>D7EAE6</accession>
<feature type="domain" description="S-adenosyl-l-methionine hydroxide adenosyltransferase C-terminal" evidence="4">
    <location>
        <begin position="172"/>
        <end position="254"/>
    </location>
</feature>
<dbReference type="Gene3D" id="2.40.30.90">
    <property type="entry name" value="Bacterial fluorinating enzyme like"/>
    <property type="match status" value="1"/>
</dbReference>
<dbReference type="SUPFAM" id="SSF102522">
    <property type="entry name" value="Bacterial fluorinating enzyme, N-terminal domain"/>
    <property type="match status" value="1"/>
</dbReference>
<evidence type="ECO:0000313" key="6">
    <source>
        <dbReference type="Proteomes" id="UP000000391"/>
    </source>
</evidence>
<dbReference type="Gene3D" id="3.40.50.10790">
    <property type="entry name" value="S-adenosyl-l-methionine hydroxide adenosyltransferase, N-terminal"/>
    <property type="match status" value="1"/>
</dbReference>
<dbReference type="EMBL" id="CP002069">
    <property type="protein sequence ID" value="ADI74945.1"/>
    <property type="molecule type" value="Genomic_DNA"/>
</dbReference>
<dbReference type="SUPFAM" id="SSF101852">
    <property type="entry name" value="Bacterial fluorinating enzyme, C-terminal domain"/>
    <property type="match status" value="1"/>
</dbReference>
<proteinExistence type="inferred from homology"/>
<gene>
    <name evidence="5" type="ordered locus">Metev_2118</name>
</gene>
<evidence type="ECO:0000256" key="2">
    <source>
        <dbReference type="ARBA" id="ARBA00024035"/>
    </source>
</evidence>
<dbReference type="RefSeq" id="WP_013195510.1">
    <property type="nucleotide sequence ID" value="NC_014253.1"/>
</dbReference>
<evidence type="ECO:0000313" key="5">
    <source>
        <dbReference type="EMBL" id="ADI74945.1"/>
    </source>
</evidence>
<dbReference type="InterPro" id="IPR046469">
    <property type="entry name" value="SAM_HAT_N"/>
</dbReference>
<protein>
    <submittedName>
        <fullName evidence="5">Uncharacterized protein</fullName>
    </submittedName>
</protein>
<dbReference type="PIRSF" id="PIRSF006779">
    <property type="entry name" value="UCP006779"/>
    <property type="match status" value="1"/>
</dbReference>
<dbReference type="Pfam" id="PF20257">
    <property type="entry name" value="SAM_HAT_C"/>
    <property type="match status" value="1"/>
</dbReference>
<evidence type="ECO:0000259" key="4">
    <source>
        <dbReference type="Pfam" id="PF20257"/>
    </source>
</evidence>
<dbReference type="KEGG" id="mev:Metev_2118"/>
<comment type="similarity">
    <text evidence="2">Belongs to the SAM hydrolase / SAM-dependent halogenase family.</text>
</comment>